<dbReference type="InterPro" id="IPR006675">
    <property type="entry name" value="HDIG_dom"/>
</dbReference>
<feature type="domain" description="HD/PDEase" evidence="7">
    <location>
        <begin position="14"/>
        <end position="139"/>
    </location>
</feature>
<dbReference type="GO" id="GO:0000166">
    <property type="term" value="F:nucleotide binding"/>
    <property type="evidence" value="ECO:0007669"/>
    <property type="project" value="UniProtKB-KW"/>
</dbReference>
<dbReference type="InterPro" id="IPR006674">
    <property type="entry name" value="HD_domain"/>
</dbReference>
<dbReference type="RefSeq" id="WP_138157831.1">
    <property type="nucleotide sequence ID" value="NZ_CP039381.1"/>
</dbReference>
<dbReference type="PANTHER" id="PTHR35795:SF1">
    <property type="entry name" value="BIS(5'-NUCLEOSYL)-TETRAPHOSPHATASE, SYMMETRICAL"/>
    <property type="match status" value="1"/>
</dbReference>
<dbReference type="InterPro" id="IPR005249">
    <property type="entry name" value="YqeK"/>
</dbReference>
<protein>
    <recommendedName>
        <fullName evidence="1">bis(5'-nucleosyl)-tetraphosphatase (symmetrical)</fullName>
        <ecNumber evidence="1">3.6.1.41</ecNumber>
    </recommendedName>
</protein>
<dbReference type="AlphaFoldDB" id="A0A4P8Y0B6"/>
<evidence type="ECO:0000313" key="8">
    <source>
        <dbReference type="EMBL" id="QCT07850.1"/>
    </source>
</evidence>
<accession>A0A4P8Y0B6</accession>
<dbReference type="Proteomes" id="UP000301475">
    <property type="component" value="Chromosome"/>
</dbReference>
<keyword evidence="5" id="KW-0408">Iron</keyword>
<dbReference type="SUPFAM" id="SSF109604">
    <property type="entry name" value="HD-domain/PDEase-like"/>
    <property type="match status" value="1"/>
</dbReference>
<dbReference type="InterPro" id="IPR051094">
    <property type="entry name" value="Diverse_Catalytic_Enzymes"/>
</dbReference>
<reference evidence="8 9" key="1">
    <citation type="submission" date="2019-04" db="EMBL/GenBank/DDBJ databases">
        <authorList>
            <person name="Embree M."/>
            <person name="Gaffney J.R."/>
        </authorList>
    </citation>
    <scope>NUCLEOTIDE SEQUENCE [LARGE SCALE GENOMIC DNA]</scope>
    <source>
        <strain evidence="8 9">JE7A12</strain>
    </source>
</reference>
<dbReference type="PANTHER" id="PTHR35795">
    <property type="entry name" value="SLR1885 PROTEIN"/>
    <property type="match status" value="1"/>
</dbReference>
<sequence length="188" mass="21418">MSIESYKKIIKGRMGEKRYIHSVNVAKQAQKLAKIYGCDEEKAMTAGILHDVTKETPFDEQLKIITEGGIILDEIEKSSQKLWHPISGSVYIQKYLDINDADIINAIRFHTTGRSNMSLLEKIIFVADFTGDERNYDGVDIMREKALRSLEEAMIYGLQFTIQDLSSRALTIHPNALSCYNELILKDE</sequence>
<keyword evidence="9" id="KW-1185">Reference proteome</keyword>
<evidence type="ECO:0000256" key="6">
    <source>
        <dbReference type="ARBA" id="ARBA00049417"/>
    </source>
</evidence>
<evidence type="ECO:0000256" key="3">
    <source>
        <dbReference type="ARBA" id="ARBA00022741"/>
    </source>
</evidence>
<dbReference type="NCBIfam" id="TIGR00277">
    <property type="entry name" value="HDIG"/>
    <property type="match status" value="1"/>
</dbReference>
<dbReference type="OrthoDB" id="5295945at2"/>
<evidence type="ECO:0000256" key="1">
    <source>
        <dbReference type="ARBA" id="ARBA00012506"/>
    </source>
</evidence>
<keyword evidence="2" id="KW-0479">Metal-binding</keyword>
<proteinExistence type="predicted"/>
<dbReference type="EC" id="3.6.1.41" evidence="1"/>
<dbReference type="SMART" id="SM00471">
    <property type="entry name" value="HDc"/>
    <property type="match status" value="1"/>
</dbReference>
<gene>
    <name evidence="8" type="ORF">E5Z56_11005</name>
</gene>
<evidence type="ECO:0000256" key="5">
    <source>
        <dbReference type="ARBA" id="ARBA00023004"/>
    </source>
</evidence>
<keyword evidence="3" id="KW-0547">Nucleotide-binding</keyword>
<dbReference type="EMBL" id="CP039381">
    <property type="protein sequence ID" value="QCT07850.1"/>
    <property type="molecule type" value="Genomic_DNA"/>
</dbReference>
<comment type="catalytic activity">
    <reaction evidence="6">
        <text>P(1),P(4)-bis(5'-adenosyl) tetraphosphate + H2O = 2 ADP + 2 H(+)</text>
        <dbReference type="Rhea" id="RHEA:24252"/>
        <dbReference type="ChEBI" id="CHEBI:15377"/>
        <dbReference type="ChEBI" id="CHEBI:15378"/>
        <dbReference type="ChEBI" id="CHEBI:58141"/>
        <dbReference type="ChEBI" id="CHEBI:456216"/>
        <dbReference type="EC" id="3.6.1.41"/>
    </reaction>
</comment>
<dbReference type="CDD" id="cd00077">
    <property type="entry name" value="HDc"/>
    <property type="match status" value="1"/>
</dbReference>
<dbReference type="KEGG" id="ruj:E5Z56_11005"/>
<keyword evidence="4" id="KW-0378">Hydrolase</keyword>
<name>A0A4P8Y0B6_9FIRM</name>
<dbReference type="InterPro" id="IPR003607">
    <property type="entry name" value="HD/PDEase_dom"/>
</dbReference>
<evidence type="ECO:0000256" key="2">
    <source>
        <dbReference type="ARBA" id="ARBA00022723"/>
    </source>
</evidence>
<evidence type="ECO:0000256" key="4">
    <source>
        <dbReference type="ARBA" id="ARBA00022801"/>
    </source>
</evidence>
<dbReference type="Pfam" id="PF01966">
    <property type="entry name" value="HD"/>
    <property type="match status" value="1"/>
</dbReference>
<evidence type="ECO:0000259" key="7">
    <source>
        <dbReference type="SMART" id="SM00471"/>
    </source>
</evidence>
<dbReference type="GO" id="GO:0008803">
    <property type="term" value="F:bis(5'-nucleosyl)-tetraphosphatase (symmetrical) activity"/>
    <property type="evidence" value="ECO:0007669"/>
    <property type="project" value="UniProtKB-EC"/>
</dbReference>
<organism evidence="8 9">
    <name type="scientific">Ruminococcus bovis</name>
    <dbReference type="NCBI Taxonomy" id="2564099"/>
    <lineage>
        <taxon>Bacteria</taxon>
        <taxon>Bacillati</taxon>
        <taxon>Bacillota</taxon>
        <taxon>Clostridia</taxon>
        <taxon>Eubacteriales</taxon>
        <taxon>Oscillospiraceae</taxon>
        <taxon>Ruminococcus</taxon>
    </lineage>
</organism>
<dbReference type="NCBIfam" id="TIGR00488">
    <property type="entry name" value="bis(5'-nucleosyl)-tetraphosphatase (symmetrical) YqeK"/>
    <property type="match status" value="1"/>
</dbReference>
<evidence type="ECO:0000313" key="9">
    <source>
        <dbReference type="Proteomes" id="UP000301475"/>
    </source>
</evidence>
<dbReference type="Gene3D" id="1.10.3210.10">
    <property type="entry name" value="Hypothetical protein af1432"/>
    <property type="match status" value="1"/>
</dbReference>
<dbReference type="GO" id="GO:0046872">
    <property type="term" value="F:metal ion binding"/>
    <property type="evidence" value="ECO:0007669"/>
    <property type="project" value="UniProtKB-KW"/>
</dbReference>